<keyword evidence="8" id="KW-1133">Transmembrane helix</keyword>
<keyword evidence="5 8" id="KW-0472">Membrane</keyword>
<evidence type="ECO:0000256" key="8">
    <source>
        <dbReference type="SAM" id="Phobius"/>
    </source>
</evidence>
<reference evidence="10 11" key="1">
    <citation type="submission" date="2018-05" db="EMBL/GenBank/DDBJ databases">
        <authorList>
            <person name="Datahose"/>
        </authorList>
    </citation>
    <scope>NUCLEOTIDE SEQUENCE</scope>
</reference>
<keyword evidence="8" id="KW-0812">Transmembrane</keyword>
<dbReference type="AlphaFoldDB" id="A0A3P8NKY4"/>
<keyword evidence="7" id="KW-0325">Glycoprotein</keyword>
<dbReference type="Proteomes" id="UP000265100">
    <property type="component" value="Chromosome 2"/>
</dbReference>
<dbReference type="GO" id="GO:0009617">
    <property type="term" value="P:response to bacterium"/>
    <property type="evidence" value="ECO:0007669"/>
    <property type="project" value="TreeGrafter"/>
</dbReference>
<evidence type="ECO:0000313" key="11">
    <source>
        <dbReference type="Proteomes" id="UP000265100"/>
    </source>
</evidence>
<dbReference type="InterPro" id="IPR007110">
    <property type="entry name" value="Ig-like_dom"/>
</dbReference>
<dbReference type="InterPro" id="IPR052051">
    <property type="entry name" value="TCR_complex_component"/>
</dbReference>
<name>A0A3P8NKY4_ASTCA</name>
<dbReference type="CDD" id="cd00099">
    <property type="entry name" value="IgV"/>
    <property type="match status" value="1"/>
</dbReference>
<dbReference type="SMART" id="SM00406">
    <property type="entry name" value="IGv"/>
    <property type="match status" value="2"/>
</dbReference>
<reference evidence="10" key="3">
    <citation type="submission" date="2025-08" db="UniProtKB">
        <authorList>
            <consortium name="Ensembl"/>
        </authorList>
    </citation>
    <scope>IDENTIFICATION</scope>
</reference>
<keyword evidence="3" id="KW-0732">Signal</keyword>
<comment type="subcellular location">
    <subcellularLocation>
        <location evidence="1">Cell membrane</location>
    </subcellularLocation>
</comment>
<evidence type="ECO:0000256" key="5">
    <source>
        <dbReference type="ARBA" id="ARBA00023136"/>
    </source>
</evidence>
<reference evidence="10" key="4">
    <citation type="submission" date="2025-09" db="UniProtKB">
        <authorList>
            <consortium name="Ensembl"/>
        </authorList>
    </citation>
    <scope>IDENTIFICATION</scope>
</reference>
<feature type="transmembrane region" description="Helical" evidence="8">
    <location>
        <begin position="6"/>
        <end position="29"/>
    </location>
</feature>
<dbReference type="InterPro" id="IPR003599">
    <property type="entry name" value="Ig_sub"/>
</dbReference>
<accession>A0A3P8NKY4</accession>
<evidence type="ECO:0000313" key="10">
    <source>
        <dbReference type="Ensembl" id="ENSACLP00000005447.1"/>
    </source>
</evidence>
<dbReference type="STRING" id="8154.ENSACLP00000005447"/>
<keyword evidence="6" id="KW-1015">Disulfide bond</keyword>
<sequence length="301" mass="33806">MHTLLYIVHIFISFRLAILVFCSFVLLCLHISAACGARTQEFHSHVLVQWYKQSVGDALKLVVTFYGTTQPVYTPEFPESRFEAKIDKNFGNLTIVKTVQEDEGYYHCEQGSCVSGEWSGMYLLMESNPPTESNPLHPGDTATLQCSVLTNSENNTCSGHHNVFWFRDGSNKSLPNIIYTHGNRTDQCEKRSDPQDGCVYRFSKNVGSSDAGTYYCAVATCGEILFGNGTTLDVQVIKPFLFVKYVCTVPHPLLHVCVLYTLSVTAQTEADDDINYAALSFSERKTRGRRTREHTEDTVFS</sequence>
<evidence type="ECO:0000256" key="7">
    <source>
        <dbReference type="ARBA" id="ARBA00023180"/>
    </source>
</evidence>
<evidence type="ECO:0000256" key="4">
    <source>
        <dbReference type="ARBA" id="ARBA00022859"/>
    </source>
</evidence>
<dbReference type="InterPro" id="IPR036179">
    <property type="entry name" value="Ig-like_dom_sf"/>
</dbReference>
<evidence type="ECO:0000256" key="2">
    <source>
        <dbReference type="ARBA" id="ARBA00022475"/>
    </source>
</evidence>
<evidence type="ECO:0000256" key="1">
    <source>
        <dbReference type="ARBA" id="ARBA00004236"/>
    </source>
</evidence>
<dbReference type="PROSITE" id="PS50835">
    <property type="entry name" value="IG_LIKE"/>
    <property type="match status" value="2"/>
</dbReference>
<dbReference type="OMA" id="YLLMESN"/>
<organism evidence="10 11">
    <name type="scientific">Astatotilapia calliptera</name>
    <name type="common">Eastern happy</name>
    <name type="synonym">Chromis callipterus</name>
    <dbReference type="NCBI Taxonomy" id="8154"/>
    <lineage>
        <taxon>Eukaryota</taxon>
        <taxon>Metazoa</taxon>
        <taxon>Chordata</taxon>
        <taxon>Craniata</taxon>
        <taxon>Vertebrata</taxon>
        <taxon>Euteleostomi</taxon>
        <taxon>Actinopterygii</taxon>
        <taxon>Neopterygii</taxon>
        <taxon>Teleostei</taxon>
        <taxon>Neoteleostei</taxon>
        <taxon>Acanthomorphata</taxon>
        <taxon>Ovalentaria</taxon>
        <taxon>Cichlomorphae</taxon>
        <taxon>Cichliformes</taxon>
        <taxon>Cichlidae</taxon>
        <taxon>African cichlids</taxon>
        <taxon>Pseudocrenilabrinae</taxon>
        <taxon>Haplochromini</taxon>
        <taxon>Astatotilapia</taxon>
    </lineage>
</organism>
<protein>
    <recommendedName>
        <fullName evidence="9">Ig-like domain-containing protein</fullName>
    </recommendedName>
</protein>
<evidence type="ECO:0000256" key="3">
    <source>
        <dbReference type="ARBA" id="ARBA00022729"/>
    </source>
</evidence>
<feature type="domain" description="Ig-like" evidence="9">
    <location>
        <begin position="129"/>
        <end position="218"/>
    </location>
</feature>
<dbReference type="Pfam" id="PF07686">
    <property type="entry name" value="V-set"/>
    <property type="match status" value="2"/>
</dbReference>
<dbReference type="Ensembl" id="ENSACLT00000005564.1">
    <property type="protein sequence ID" value="ENSACLP00000005447.1"/>
    <property type="gene ID" value="ENSACLG00000003665.2"/>
</dbReference>
<dbReference type="GeneTree" id="ENSGT01030000234530"/>
<evidence type="ECO:0000259" key="9">
    <source>
        <dbReference type="PROSITE" id="PS50835"/>
    </source>
</evidence>
<dbReference type="GO" id="GO:0005886">
    <property type="term" value="C:plasma membrane"/>
    <property type="evidence" value="ECO:0007669"/>
    <property type="project" value="UniProtKB-SubCell"/>
</dbReference>
<keyword evidence="4" id="KW-0391">Immunity</keyword>
<proteinExistence type="predicted"/>
<dbReference type="PANTHER" id="PTHR19433">
    <property type="entry name" value="T-CELL RECEPTOR ALPHA CHAIN V REGION-RELATED"/>
    <property type="match status" value="1"/>
</dbReference>
<dbReference type="SMART" id="SM00409">
    <property type="entry name" value="IG"/>
    <property type="match status" value="2"/>
</dbReference>
<dbReference type="SUPFAM" id="SSF48726">
    <property type="entry name" value="Immunoglobulin"/>
    <property type="match status" value="2"/>
</dbReference>
<dbReference type="Gene3D" id="2.60.40.10">
    <property type="entry name" value="Immunoglobulins"/>
    <property type="match status" value="2"/>
</dbReference>
<keyword evidence="11" id="KW-1185">Reference proteome</keyword>
<evidence type="ECO:0000256" key="6">
    <source>
        <dbReference type="ARBA" id="ARBA00023157"/>
    </source>
</evidence>
<reference evidence="11" key="2">
    <citation type="submission" date="2023-03" db="EMBL/GenBank/DDBJ databases">
        <authorList>
            <consortium name="Wellcome Sanger Institute Data Sharing"/>
        </authorList>
    </citation>
    <scope>NUCLEOTIDE SEQUENCE [LARGE SCALE GENOMIC DNA]</scope>
</reference>
<dbReference type="PANTHER" id="PTHR19433:SF133">
    <property type="entry name" value="IMMUNE-TYPE RECEPTOR 5 PRECURSOR-RELATED"/>
    <property type="match status" value="1"/>
</dbReference>
<dbReference type="InterPro" id="IPR013783">
    <property type="entry name" value="Ig-like_fold"/>
</dbReference>
<keyword evidence="2" id="KW-1003">Cell membrane</keyword>
<feature type="domain" description="Ig-like" evidence="9">
    <location>
        <begin position="31"/>
        <end position="108"/>
    </location>
</feature>
<dbReference type="GO" id="GO:0002376">
    <property type="term" value="P:immune system process"/>
    <property type="evidence" value="ECO:0007669"/>
    <property type="project" value="UniProtKB-KW"/>
</dbReference>
<dbReference type="InterPro" id="IPR013106">
    <property type="entry name" value="Ig_V-set"/>
</dbReference>